<dbReference type="Proteomes" id="UP000321337">
    <property type="component" value="Unassembled WGS sequence"/>
</dbReference>
<dbReference type="NCBIfam" id="TIGR02595">
    <property type="entry name" value="PEP_CTERM"/>
    <property type="match status" value="1"/>
</dbReference>
<evidence type="ECO:0000313" key="3">
    <source>
        <dbReference type="EMBL" id="GEP30654.1"/>
    </source>
</evidence>
<keyword evidence="4" id="KW-1185">Reference proteome</keyword>
<accession>A0A512L849</accession>
<dbReference type="RefSeq" id="WP_223264551.1">
    <property type="nucleotide sequence ID" value="NZ_AP021884.1"/>
</dbReference>
<dbReference type="InterPro" id="IPR013424">
    <property type="entry name" value="Ice-binding_C"/>
</dbReference>
<evidence type="ECO:0000256" key="1">
    <source>
        <dbReference type="SAM" id="SignalP"/>
    </source>
</evidence>
<dbReference type="Pfam" id="PF07589">
    <property type="entry name" value="PEP-CTERM"/>
    <property type="match status" value="1"/>
</dbReference>
<sequence>MKSSYLPKLSGLAAAAVLLSAGAAQAVPFNQCPVVGYANSCAVLYTFNADGSVSTSVDPSIKSTDNIEDTLAGVMNLSGHSIDFITLSGVGINGTPLFAFDGDGQSSITNPGTGPGDTYFGQYFDANNTLLGTTSFSAISLDQKTGTVDFAGLTDGGRAWFVLEDQISFTAPPPVTGGGNTVPEPATLALLGIGLTGLAVRRRKATT</sequence>
<evidence type="ECO:0000259" key="2">
    <source>
        <dbReference type="Pfam" id="PF07589"/>
    </source>
</evidence>
<protein>
    <recommendedName>
        <fullName evidence="2">Ice-binding protein C-terminal domain-containing protein</fullName>
    </recommendedName>
</protein>
<comment type="caution">
    <text evidence="3">The sequence shown here is derived from an EMBL/GenBank/DDBJ whole genome shotgun (WGS) entry which is preliminary data.</text>
</comment>
<proteinExistence type="predicted"/>
<gene>
    <name evidence="3" type="ORF">TPL01_17920</name>
</gene>
<name>A0A512L849_9PROT</name>
<feature type="domain" description="Ice-binding protein C-terminal" evidence="2">
    <location>
        <begin position="181"/>
        <end position="203"/>
    </location>
</feature>
<feature type="chain" id="PRO_5022105096" description="Ice-binding protein C-terminal domain-containing protein" evidence="1">
    <location>
        <begin position="27"/>
        <end position="207"/>
    </location>
</feature>
<reference evidence="3 4" key="1">
    <citation type="submission" date="2019-07" db="EMBL/GenBank/DDBJ databases">
        <title>Whole genome shotgun sequence of Thiobacillus plumbophilus NBRC 107929.</title>
        <authorList>
            <person name="Hosoyama A."/>
            <person name="Uohara A."/>
            <person name="Ohji S."/>
            <person name="Ichikawa N."/>
        </authorList>
    </citation>
    <scope>NUCLEOTIDE SEQUENCE [LARGE SCALE GENOMIC DNA]</scope>
    <source>
        <strain evidence="3 4">NBRC 107929</strain>
    </source>
</reference>
<dbReference type="AlphaFoldDB" id="A0A512L849"/>
<feature type="signal peptide" evidence="1">
    <location>
        <begin position="1"/>
        <end position="26"/>
    </location>
</feature>
<organism evidence="3 4">
    <name type="scientific">Sulfuriferula plumbiphila</name>
    <dbReference type="NCBI Taxonomy" id="171865"/>
    <lineage>
        <taxon>Bacteria</taxon>
        <taxon>Pseudomonadati</taxon>
        <taxon>Pseudomonadota</taxon>
        <taxon>Betaproteobacteria</taxon>
        <taxon>Nitrosomonadales</taxon>
        <taxon>Sulfuricellaceae</taxon>
        <taxon>Sulfuriferula</taxon>
    </lineage>
</organism>
<keyword evidence="1" id="KW-0732">Signal</keyword>
<dbReference type="EMBL" id="BKAD01000016">
    <property type="protein sequence ID" value="GEP30654.1"/>
    <property type="molecule type" value="Genomic_DNA"/>
</dbReference>
<evidence type="ECO:0000313" key="4">
    <source>
        <dbReference type="Proteomes" id="UP000321337"/>
    </source>
</evidence>